<dbReference type="Proteomes" id="UP000821845">
    <property type="component" value="Chromosome 7"/>
</dbReference>
<proteinExistence type="predicted"/>
<keyword evidence="2" id="KW-1185">Reference proteome</keyword>
<evidence type="ECO:0000313" key="2">
    <source>
        <dbReference type="Proteomes" id="UP000821845"/>
    </source>
</evidence>
<sequence>MRDSEEGCPATVDKATFLEDTHIQLLLQEPGNNTLAKELFPARTKEDLEIHVCRIGDVLEYTARHNRTEEILQLAQGSGLFDDDAKHFYVAARTLSDTVKKRETELADYDRVSLYECACLYGAMCPPVPGWDPVAETHDLAKYTGYEVLNGEEWRRGHLKARKNLVLDVIEPADLLDAVRTHHTQDNKALVKSEFGKIRLAVSAPLPTYLQQAYLSSIAGCPYLNWPGNTLEESLEEEMLCNEKTIMLMRRGFSALPYDFAHFDNQPTTPEVVEFQKLAFTCALMNANP</sequence>
<dbReference type="EMBL" id="CM023487">
    <property type="protein sequence ID" value="KAH6925307.1"/>
    <property type="molecule type" value="Genomic_DNA"/>
</dbReference>
<reference evidence="1" key="1">
    <citation type="submission" date="2020-05" db="EMBL/GenBank/DDBJ databases">
        <title>Large-scale comparative analyses of tick genomes elucidate their genetic diversity and vector capacities.</title>
        <authorList>
            <person name="Jia N."/>
            <person name="Wang J."/>
            <person name="Shi W."/>
            <person name="Du L."/>
            <person name="Sun Y."/>
            <person name="Zhan W."/>
            <person name="Jiang J."/>
            <person name="Wang Q."/>
            <person name="Zhang B."/>
            <person name="Ji P."/>
            <person name="Sakyi L.B."/>
            <person name="Cui X."/>
            <person name="Yuan T."/>
            <person name="Jiang B."/>
            <person name="Yang W."/>
            <person name="Lam T.T.-Y."/>
            <person name="Chang Q."/>
            <person name="Ding S."/>
            <person name="Wang X."/>
            <person name="Zhu J."/>
            <person name="Ruan X."/>
            <person name="Zhao L."/>
            <person name="Wei J."/>
            <person name="Que T."/>
            <person name="Du C."/>
            <person name="Cheng J."/>
            <person name="Dai P."/>
            <person name="Han X."/>
            <person name="Huang E."/>
            <person name="Gao Y."/>
            <person name="Liu J."/>
            <person name="Shao H."/>
            <person name="Ye R."/>
            <person name="Li L."/>
            <person name="Wei W."/>
            <person name="Wang X."/>
            <person name="Wang C."/>
            <person name="Yang T."/>
            <person name="Huo Q."/>
            <person name="Li W."/>
            <person name="Guo W."/>
            <person name="Chen H."/>
            <person name="Zhou L."/>
            <person name="Ni X."/>
            <person name="Tian J."/>
            <person name="Zhou Y."/>
            <person name="Sheng Y."/>
            <person name="Liu T."/>
            <person name="Pan Y."/>
            <person name="Xia L."/>
            <person name="Li J."/>
            <person name="Zhao F."/>
            <person name="Cao W."/>
        </authorList>
    </citation>
    <scope>NUCLEOTIDE SEQUENCE</scope>
    <source>
        <strain evidence="1">Hyas-2018</strain>
    </source>
</reference>
<evidence type="ECO:0000313" key="1">
    <source>
        <dbReference type="EMBL" id="KAH6925307.1"/>
    </source>
</evidence>
<organism evidence="1 2">
    <name type="scientific">Hyalomma asiaticum</name>
    <name type="common">Tick</name>
    <dbReference type="NCBI Taxonomy" id="266040"/>
    <lineage>
        <taxon>Eukaryota</taxon>
        <taxon>Metazoa</taxon>
        <taxon>Ecdysozoa</taxon>
        <taxon>Arthropoda</taxon>
        <taxon>Chelicerata</taxon>
        <taxon>Arachnida</taxon>
        <taxon>Acari</taxon>
        <taxon>Parasitiformes</taxon>
        <taxon>Ixodida</taxon>
        <taxon>Ixodoidea</taxon>
        <taxon>Ixodidae</taxon>
        <taxon>Hyalomminae</taxon>
        <taxon>Hyalomma</taxon>
    </lineage>
</organism>
<comment type="caution">
    <text evidence="1">The sequence shown here is derived from an EMBL/GenBank/DDBJ whole genome shotgun (WGS) entry which is preliminary data.</text>
</comment>
<protein>
    <submittedName>
        <fullName evidence="1">Uncharacterized protein</fullName>
    </submittedName>
</protein>
<gene>
    <name evidence="1" type="ORF">HPB50_003398</name>
</gene>
<name>A0ACB7RQT9_HYAAI</name>
<accession>A0ACB7RQT9</accession>